<comment type="caution">
    <text evidence="1">The sequence shown here is derived from an EMBL/GenBank/DDBJ whole genome shotgun (WGS) entry which is preliminary data.</text>
</comment>
<organism evidence="1 2">
    <name type="scientific">Glomus cerebriforme</name>
    <dbReference type="NCBI Taxonomy" id="658196"/>
    <lineage>
        <taxon>Eukaryota</taxon>
        <taxon>Fungi</taxon>
        <taxon>Fungi incertae sedis</taxon>
        <taxon>Mucoromycota</taxon>
        <taxon>Glomeromycotina</taxon>
        <taxon>Glomeromycetes</taxon>
        <taxon>Glomerales</taxon>
        <taxon>Glomeraceae</taxon>
        <taxon>Glomus</taxon>
    </lineage>
</organism>
<gene>
    <name evidence="1" type="ORF">C1645_839601</name>
</gene>
<dbReference type="EMBL" id="QKYT01001091">
    <property type="protein sequence ID" value="RIA79940.1"/>
    <property type="molecule type" value="Genomic_DNA"/>
</dbReference>
<sequence length="253" mass="29581">MTPDKWSNFSSLLEMEASSLHFEVFPITNQGHLNFAWDRIRDSIKASAISHIDNHLSSTEQKREILPKSISSLSNHIKSLNSLRNLLRPSKFPSNFDLLSSNYRSVNNNNWIYYRTRIKYILQEFNLPNNFIGPKHISFSNISIIRSNIDELRKLLLAKYDSLYKSYDDERIKKFVQARCENFKDNQRLMLDSLLDCKKCSIVIDRLIIKDNNTSRLITTPKEIKEKVNEHFQNCPSSVSGDKDIPPEWASFY</sequence>
<dbReference type="AlphaFoldDB" id="A0A397S0D7"/>
<dbReference type="OrthoDB" id="2320989at2759"/>
<keyword evidence="2" id="KW-1185">Reference proteome</keyword>
<accession>A0A397S0D7</accession>
<reference evidence="1 2" key="1">
    <citation type="submission" date="2018-06" db="EMBL/GenBank/DDBJ databases">
        <title>Comparative genomics reveals the genomic features of Rhizophagus irregularis, R. cerebriforme, R. diaphanum and Gigaspora rosea, and their symbiotic lifestyle signature.</title>
        <authorList>
            <person name="Morin E."/>
            <person name="San Clemente H."/>
            <person name="Chen E.C.H."/>
            <person name="De La Providencia I."/>
            <person name="Hainaut M."/>
            <person name="Kuo A."/>
            <person name="Kohler A."/>
            <person name="Murat C."/>
            <person name="Tang N."/>
            <person name="Roy S."/>
            <person name="Loubradou J."/>
            <person name="Henrissat B."/>
            <person name="Grigoriev I.V."/>
            <person name="Corradi N."/>
            <person name="Roux C."/>
            <person name="Martin F.M."/>
        </authorList>
    </citation>
    <scope>NUCLEOTIDE SEQUENCE [LARGE SCALE GENOMIC DNA]</scope>
    <source>
        <strain evidence="1 2">DAOM 227022</strain>
    </source>
</reference>
<name>A0A397S0D7_9GLOM</name>
<proteinExistence type="predicted"/>
<evidence type="ECO:0000313" key="2">
    <source>
        <dbReference type="Proteomes" id="UP000265703"/>
    </source>
</evidence>
<protein>
    <submittedName>
        <fullName evidence="1">Uncharacterized protein</fullName>
    </submittedName>
</protein>
<dbReference type="Proteomes" id="UP000265703">
    <property type="component" value="Unassembled WGS sequence"/>
</dbReference>
<evidence type="ECO:0000313" key="1">
    <source>
        <dbReference type="EMBL" id="RIA79940.1"/>
    </source>
</evidence>